<dbReference type="Pfam" id="PF00665">
    <property type="entry name" value="rve"/>
    <property type="match status" value="1"/>
</dbReference>
<feature type="domain" description="Reverse transcriptase" evidence="9">
    <location>
        <begin position="1010"/>
        <end position="1189"/>
    </location>
</feature>
<dbReference type="Pfam" id="PF17917">
    <property type="entry name" value="RT_RNaseH"/>
    <property type="match status" value="1"/>
</dbReference>
<dbReference type="InterPro" id="IPR041588">
    <property type="entry name" value="Integrase_H2C2"/>
</dbReference>
<dbReference type="PANTHER" id="PTHR37984">
    <property type="entry name" value="PROTEIN CBG26694"/>
    <property type="match status" value="1"/>
</dbReference>
<dbReference type="Pfam" id="PF00078">
    <property type="entry name" value="RVT_1"/>
    <property type="match status" value="1"/>
</dbReference>
<dbReference type="InterPro" id="IPR036397">
    <property type="entry name" value="RNaseH_sf"/>
</dbReference>
<evidence type="ECO:0000313" key="12">
    <source>
        <dbReference type="Proteomes" id="UP000719412"/>
    </source>
</evidence>
<sequence length="1887" mass="209276">MISKVSLLVVKDTKGSLCAKNQDTADCLASFFKSVYVNDTAQTIIPIPAGWRGKNALQDIDFPISGIKEELQRLKDSSSLGPDGIGCKVLKTNAETLAKPLHHLFSCSFSKSALPSTWKLASVSPIFKKSDKTCVENYRPISLTCICCKIMEKLIHKPMPPSFRRARQISAQLGIPSSTVFSIMKKWRQTETVERLPGFGGHLVSTPNDEEALLNIVQNSPFTDAVAAADMSPEGRRGAGFRALEIGRADSSPKLTHLLRMVFGDGYERMTVPVSGTDARCKIFLAFGQEEDGGACGLCPQACYGLMHSIIGEKAKAKPVCIIDTESQNCDDGHEFQANNSDADSEINEDTVPEPVQPPEQISPVYHVVRYPSSYVTSFKELNRNPHFSSPGAPPLAVIRFLVLHCSHSGSNGRKNENSPSVSLNWNTDWTVTFPGVEVEVGTGRGLATVAPAKGTRTPGPRLLAHHPGIVATVPLDIAEQRRDETPRYLHGPSSADRRDVYSPSGLASPQHYLGPQTSASSLQGVEVPSETDDIPSLHAVDNLPDNVLLLLGGTAANVNGPDVTLHAQLASSWQNSLGQGLASDELSRLTEKYKRPTNCEQLEPPEINELVAQVMSNCSTELKESMLQFLGDSGRLLTHLFYTLTTLRRSLIFPLVNKEIKAVLEKTVPTGYLFGADLPEKIKDAKTLQAASSSIKATYQKSAAKKGRGDNFPGKANPEMVCHQRVQGEALSSSTLTQVKNSSYAGRLKLFYPKWRQLTSNPWVLSCVKGYKLPFTKTPLQAQSPHFSPAPKNFGFMSKAVQELLLIGAISPCSPRPGQYLSRRRNAPGGSLIPERTALSIGCHVEPNVTFLKGIGNKIVATYGKTTVLVECETASFELDFFLVRDADLEYEAIIGKNVTQYPDILIITDTSGTRLERLRSQIQTVGVNVMAADWLMSAVANLNGAFRKMLICLLEEFSEMFTEGNRVRCITTAEMTIRLKDDSVITYHPYRLSVAEKEKLRAIIKDLISNKIIRESDSPFASPVLLVKKKDGSDRLCVDFRALNRITIKDRYPLPLINDQLDRLGKGKYYTILDMAAGFHQIPIAKDSISKTGFVTPDGHYEYLKMPFGLANAPAVFQRAVNQALGSLKDTRALVYLDDILIPSSTVEEGLESLRLVLVALSAAGFSLNLKKCRFFELQIEYLGRSVSSEGIRPSQSKITALTMAPVPISVRQVRQFMGLASYFRKFVPEFASRTACITRLTKKGTPWEWTDKQDRAREYIIEHLSKRPLLAIFDPNLPTELHTDASAIGLGAILFQRHACGLRVVSYYSRRTTPEESRYHSYELETLAIVSALKYFRVYLVGLEFKIVTDCNAIKATAHKKDLVPRVARWWMYLQNFNFNIEYRKGKYVAHVDYLSRNPPADATLVNVISEGSWLEVEQTKDRETLSLIDRVNAGEAVVSDFCVKNSLLCRKVHAANGKTDIRYYVPKGCRLGLLRLYHDEQCHVGSDKTLSKIGEQFWFPRMNQFVRKYISHCLVCVSSKKLTGPKQGFLHSVPKNPETFHTVHVDCVGPFAKTRDGYKHVLLLVDAFTKFTILLPLRTLTGAETFKQLESNITMFGKPTRVISDRGTNFSDRMVQNLYQLLGIDHHMIATGASRANGQVEKYVGTVISLLTIELAKVQEWTSAIPKVQLALNSTVQKTTGFSPLRLLIGRNANVAPVQNLIESLPSTESNINLHNDRLLAYHNIERNATNQKTRFDKTRRNNHKYEAGDYVFIPKSNARAGKLEAQFRGPYKIIEVLPGDRFRVENRRFKRGPLVVPLDRIKRWPGEWSGPEAVSPEGNMDIVVNDELEDQLMTDAERDTDAEGADAEDDGHGVIRERNTGQSGRVSNPSDGAGGDVTDDAE</sequence>
<dbReference type="GO" id="GO:0003964">
    <property type="term" value="F:RNA-directed DNA polymerase activity"/>
    <property type="evidence" value="ECO:0007669"/>
    <property type="project" value="UniProtKB-KW"/>
</dbReference>
<dbReference type="FunFam" id="1.10.340.70:FF:000001">
    <property type="entry name" value="Retrovirus-related Pol polyprotein from transposon gypsy-like Protein"/>
    <property type="match status" value="1"/>
</dbReference>
<feature type="domain" description="Integrase catalytic" evidence="10">
    <location>
        <begin position="1537"/>
        <end position="1696"/>
    </location>
</feature>
<evidence type="ECO:0000256" key="1">
    <source>
        <dbReference type="ARBA" id="ARBA00012493"/>
    </source>
</evidence>
<evidence type="ECO:0000313" key="11">
    <source>
        <dbReference type="EMBL" id="KAH0814671.1"/>
    </source>
</evidence>
<dbReference type="GO" id="GO:0004519">
    <property type="term" value="F:endonuclease activity"/>
    <property type="evidence" value="ECO:0007669"/>
    <property type="project" value="UniProtKB-KW"/>
</dbReference>
<feature type="compositionally biased region" description="Basic and acidic residues" evidence="8">
    <location>
        <begin position="1855"/>
        <end position="1864"/>
    </location>
</feature>
<dbReference type="Gene3D" id="1.10.340.70">
    <property type="match status" value="1"/>
</dbReference>
<dbReference type="GO" id="GO:0015074">
    <property type="term" value="P:DNA integration"/>
    <property type="evidence" value="ECO:0007669"/>
    <property type="project" value="InterPro"/>
</dbReference>
<keyword evidence="12" id="KW-1185">Reference proteome</keyword>
<dbReference type="CDD" id="cd09274">
    <property type="entry name" value="RNase_HI_RT_Ty3"/>
    <property type="match status" value="1"/>
</dbReference>
<dbReference type="SUPFAM" id="SSF53098">
    <property type="entry name" value="Ribonuclease H-like"/>
    <property type="match status" value="1"/>
</dbReference>
<evidence type="ECO:0000256" key="4">
    <source>
        <dbReference type="ARBA" id="ARBA00022722"/>
    </source>
</evidence>
<keyword evidence="2" id="KW-0808">Transferase</keyword>
<dbReference type="PROSITE" id="PS50878">
    <property type="entry name" value="RT_POL"/>
    <property type="match status" value="1"/>
</dbReference>
<feature type="region of interest" description="Disordered" evidence="8">
    <location>
        <begin position="1838"/>
        <end position="1887"/>
    </location>
</feature>
<proteinExistence type="predicted"/>
<keyword evidence="4" id="KW-0540">Nuclease</keyword>
<dbReference type="Proteomes" id="UP000719412">
    <property type="component" value="Unassembled WGS sequence"/>
</dbReference>
<evidence type="ECO:0000259" key="9">
    <source>
        <dbReference type="PROSITE" id="PS50878"/>
    </source>
</evidence>
<reference evidence="11" key="2">
    <citation type="submission" date="2021-08" db="EMBL/GenBank/DDBJ databases">
        <authorList>
            <person name="Eriksson T."/>
        </authorList>
    </citation>
    <scope>NUCLEOTIDE SEQUENCE</scope>
    <source>
        <strain evidence="11">Stoneville</strain>
        <tissue evidence="11">Whole head</tissue>
    </source>
</reference>
<protein>
    <recommendedName>
        <fullName evidence="1">RNA-directed DNA polymerase</fullName>
        <ecNumber evidence="1">2.7.7.49</ecNumber>
    </recommendedName>
</protein>
<dbReference type="GO" id="GO:0003676">
    <property type="term" value="F:nucleic acid binding"/>
    <property type="evidence" value="ECO:0007669"/>
    <property type="project" value="InterPro"/>
</dbReference>
<accession>A0A8J6LIA6</accession>
<dbReference type="InterPro" id="IPR001584">
    <property type="entry name" value="Integrase_cat-core"/>
</dbReference>
<evidence type="ECO:0000259" key="10">
    <source>
        <dbReference type="PROSITE" id="PS50994"/>
    </source>
</evidence>
<evidence type="ECO:0000256" key="7">
    <source>
        <dbReference type="ARBA" id="ARBA00022918"/>
    </source>
</evidence>
<feature type="compositionally biased region" description="Polar residues" evidence="8">
    <location>
        <begin position="1865"/>
        <end position="1875"/>
    </location>
</feature>
<dbReference type="CDD" id="cd01647">
    <property type="entry name" value="RT_LTR"/>
    <property type="match status" value="1"/>
</dbReference>
<organism evidence="11 12">
    <name type="scientific">Tenebrio molitor</name>
    <name type="common">Yellow mealworm beetle</name>
    <dbReference type="NCBI Taxonomy" id="7067"/>
    <lineage>
        <taxon>Eukaryota</taxon>
        <taxon>Metazoa</taxon>
        <taxon>Ecdysozoa</taxon>
        <taxon>Arthropoda</taxon>
        <taxon>Hexapoda</taxon>
        <taxon>Insecta</taxon>
        <taxon>Pterygota</taxon>
        <taxon>Neoptera</taxon>
        <taxon>Endopterygota</taxon>
        <taxon>Coleoptera</taxon>
        <taxon>Polyphaga</taxon>
        <taxon>Cucujiformia</taxon>
        <taxon>Tenebrionidae</taxon>
        <taxon>Tenebrio</taxon>
    </lineage>
</organism>
<dbReference type="EC" id="2.7.7.49" evidence="1"/>
<dbReference type="InterPro" id="IPR000477">
    <property type="entry name" value="RT_dom"/>
</dbReference>
<comment type="caution">
    <text evidence="11">The sequence shown here is derived from an EMBL/GenBank/DDBJ whole genome shotgun (WGS) entry which is preliminary data.</text>
</comment>
<dbReference type="InterPro" id="IPR043502">
    <property type="entry name" value="DNA/RNA_pol_sf"/>
</dbReference>
<dbReference type="FunFam" id="3.30.70.270:FF:000020">
    <property type="entry name" value="Transposon Tf2-6 polyprotein-like Protein"/>
    <property type="match status" value="1"/>
</dbReference>
<name>A0A8J6LIA6_TENMO</name>
<dbReference type="InterPro" id="IPR043128">
    <property type="entry name" value="Rev_trsase/Diguanyl_cyclase"/>
</dbReference>
<dbReference type="Gene3D" id="3.10.10.10">
    <property type="entry name" value="HIV Type 1 Reverse Transcriptase, subunit A, domain 1"/>
    <property type="match status" value="1"/>
</dbReference>
<dbReference type="Pfam" id="PF17921">
    <property type="entry name" value="Integrase_H2C2"/>
    <property type="match status" value="1"/>
</dbReference>
<keyword evidence="6" id="KW-0378">Hydrolase</keyword>
<dbReference type="SUPFAM" id="SSF56672">
    <property type="entry name" value="DNA/RNA polymerases"/>
    <property type="match status" value="1"/>
</dbReference>
<evidence type="ECO:0000256" key="2">
    <source>
        <dbReference type="ARBA" id="ARBA00022679"/>
    </source>
</evidence>
<dbReference type="InterPro" id="IPR036388">
    <property type="entry name" value="WH-like_DNA-bd_sf"/>
</dbReference>
<dbReference type="Gene3D" id="3.30.420.10">
    <property type="entry name" value="Ribonuclease H-like superfamily/Ribonuclease H"/>
    <property type="match status" value="1"/>
</dbReference>
<dbReference type="InterPro" id="IPR041373">
    <property type="entry name" value="RT_RNaseH"/>
</dbReference>
<feature type="compositionally biased region" description="Acidic residues" evidence="8">
    <location>
        <begin position="343"/>
        <end position="352"/>
    </location>
</feature>
<gene>
    <name evidence="11" type="ORF">GEV33_008120</name>
</gene>
<keyword evidence="3" id="KW-0548">Nucleotidyltransferase</keyword>
<dbReference type="EMBL" id="JABDTM020024039">
    <property type="protein sequence ID" value="KAH0814671.1"/>
    <property type="molecule type" value="Genomic_DNA"/>
</dbReference>
<dbReference type="GO" id="GO:0042575">
    <property type="term" value="C:DNA polymerase complex"/>
    <property type="evidence" value="ECO:0007669"/>
    <property type="project" value="UniProtKB-ARBA"/>
</dbReference>
<evidence type="ECO:0000256" key="5">
    <source>
        <dbReference type="ARBA" id="ARBA00022759"/>
    </source>
</evidence>
<dbReference type="PANTHER" id="PTHR37984:SF5">
    <property type="entry name" value="PROTEIN NYNRIN-LIKE"/>
    <property type="match status" value="1"/>
</dbReference>
<dbReference type="FunFam" id="3.10.20.370:FF:000001">
    <property type="entry name" value="Retrovirus-related Pol polyprotein from transposon 17.6-like protein"/>
    <property type="match status" value="1"/>
</dbReference>
<dbReference type="Gene3D" id="1.10.10.10">
    <property type="entry name" value="Winged helix-like DNA-binding domain superfamily/Winged helix DNA-binding domain"/>
    <property type="match status" value="1"/>
</dbReference>
<dbReference type="GO" id="GO:0016787">
    <property type="term" value="F:hydrolase activity"/>
    <property type="evidence" value="ECO:0007669"/>
    <property type="project" value="UniProtKB-KW"/>
</dbReference>
<keyword evidence="5" id="KW-0255">Endonuclease</keyword>
<dbReference type="Gene3D" id="3.30.70.270">
    <property type="match status" value="2"/>
</dbReference>
<feature type="region of interest" description="Disordered" evidence="8">
    <location>
        <begin position="332"/>
        <end position="359"/>
    </location>
</feature>
<dbReference type="PROSITE" id="PS50994">
    <property type="entry name" value="INTEGRASE"/>
    <property type="match status" value="1"/>
</dbReference>
<feature type="region of interest" description="Disordered" evidence="8">
    <location>
        <begin position="486"/>
        <end position="534"/>
    </location>
</feature>
<evidence type="ECO:0000256" key="8">
    <source>
        <dbReference type="SAM" id="MobiDB-lite"/>
    </source>
</evidence>
<evidence type="ECO:0000256" key="3">
    <source>
        <dbReference type="ARBA" id="ARBA00022695"/>
    </source>
</evidence>
<evidence type="ECO:0000256" key="6">
    <source>
        <dbReference type="ARBA" id="ARBA00022801"/>
    </source>
</evidence>
<dbReference type="InterPro" id="IPR050951">
    <property type="entry name" value="Retrovirus_Pol_polyprotein"/>
</dbReference>
<reference evidence="11" key="1">
    <citation type="journal article" date="2020" name="J Insects Food Feed">
        <title>The yellow mealworm (Tenebrio molitor) genome: a resource for the emerging insects as food and feed industry.</title>
        <authorList>
            <person name="Eriksson T."/>
            <person name="Andere A."/>
            <person name="Kelstrup H."/>
            <person name="Emery V."/>
            <person name="Picard C."/>
        </authorList>
    </citation>
    <scope>NUCLEOTIDE SEQUENCE</scope>
    <source>
        <strain evidence="11">Stoneville</strain>
        <tissue evidence="11">Whole head</tissue>
    </source>
</reference>
<keyword evidence="7" id="KW-0695">RNA-directed DNA polymerase</keyword>
<dbReference type="InterPro" id="IPR012337">
    <property type="entry name" value="RNaseH-like_sf"/>
</dbReference>